<dbReference type="GO" id="GO:0030246">
    <property type="term" value="F:carbohydrate binding"/>
    <property type="evidence" value="ECO:0007669"/>
    <property type="project" value="InterPro"/>
</dbReference>
<organism evidence="4 5">
    <name type="scientific">Lentilactobacillus hilgardii</name>
    <name type="common">Lactobacillus hilgardii</name>
    <dbReference type="NCBI Taxonomy" id="1588"/>
    <lineage>
        <taxon>Bacteria</taxon>
        <taxon>Bacillati</taxon>
        <taxon>Bacillota</taxon>
        <taxon>Bacilli</taxon>
        <taxon>Lactobacillales</taxon>
        <taxon>Lactobacillaceae</taxon>
        <taxon>Lentilactobacillus</taxon>
    </lineage>
</organism>
<feature type="region of interest" description="Disordered" evidence="1">
    <location>
        <begin position="608"/>
        <end position="668"/>
    </location>
</feature>
<dbReference type="RefSeq" id="WP_003552364.1">
    <property type="nucleotide sequence ID" value="NZ_CABKOL010000106.1"/>
</dbReference>
<dbReference type="InterPro" id="IPR044081">
    <property type="entry name" value="DUF5776"/>
</dbReference>
<feature type="compositionally biased region" description="Low complexity" evidence="1">
    <location>
        <begin position="614"/>
        <end position="665"/>
    </location>
</feature>
<dbReference type="InterPro" id="IPR051923">
    <property type="entry name" value="Glycosyl_Hydrolase_39"/>
</dbReference>
<dbReference type="PANTHER" id="PTHR12631">
    <property type="entry name" value="ALPHA-L-IDURONIDASE"/>
    <property type="match status" value="1"/>
</dbReference>
<name>A0A6P1E6S3_LENHI</name>
<evidence type="ECO:0000313" key="4">
    <source>
        <dbReference type="EMBL" id="QHB51375.1"/>
    </source>
</evidence>
<sequence>MISHKNIVTWITAAAAAGLITVGLGGIRANAEDISVDTTSTVRAVSHVASGGLYALSDANTPNTSLLAPLKLKTFTQAPPFGQQIPNGEPKAAGQFNVIQPAAHSLGTKVMVRLPDYYDKFAYNFDSMDQWKSHVTQMVNEAKKNSGDIYAYELWNEPNGYWKSPGDYGNGKSVDAGNYKSVTYMQLWDETYKLVKQLDPSAKIVGPSLDGLGASQMKWMQTFLLDAKKDGTLPDYISWHQWSASAYPGQAQALEKFELANGITKPGSTEPIPISINEYGAEQELGVPGQMVHYIQSFENDKYTDSADLAFWFNYGRMDNLLTDQQKPNGGYWLYKWYGDMSGNIDTTSTSSENGSLASLASTNADKSQTSVIFGGANGDNSITVNHLDASKFANGAKVQVNESPWYGVDTAVTPKTIETGTVQVKNGTATVSVKGMKASSGYQLIVTPADTAVTKDDIQYTQQQASDPIRVEAEDGTLTGGAKKALGSYASGNYYVGGIDKDDSSITMNVNALQDGDYQLEIGYANGNTTTATEKLTLNDKSLKDASFAPTTGWTNAVPNVNGSRKVIQYGTVHLNKGTNTFKITKGDNNAEIDYAQFTLADSGAVTPGDGSGSSSSSSSSISSSSSSTASSSSVTSSSTTSSSSSSATTSSSSSTTTTVPSTSVNVPKSAAKKGSVVYALKKVSLYKSANFKAANKVVTYAKKTRVNRPIFVVTGYARSSNGALRYQVRAANGKKGYITAKASYVQPVYYQSVPKSKEITVIARTGVNAYKTSKLTGKINHYKKGSQLKVKKLVNYHLTTRYELSNGHFVSGSKLLIAQGRY</sequence>
<dbReference type="Pfam" id="PF19087">
    <property type="entry name" value="DUF5776"/>
    <property type="match status" value="1"/>
</dbReference>
<accession>A0A6P1E6S3</accession>
<protein>
    <submittedName>
        <fullName evidence="4">Beta-xylosidase</fullName>
    </submittedName>
</protein>
<dbReference type="SUPFAM" id="SSF49785">
    <property type="entry name" value="Galactose-binding domain-like"/>
    <property type="match status" value="1"/>
</dbReference>
<dbReference type="PANTHER" id="PTHR12631:SF10">
    <property type="entry name" value="BETA-XYLOSIDASE-LIKE PROTEIN-RELATED"/>
    <property type="match status" value="1"/>
</dbReference>
<dbReference type="Gene3D" id="3.20.20.80">
    <property type="entry name" value="Glycosidases"/>
    <property type="match status" value="1"/>
</dbReference>
<gene>
    <name evidence="4" type="ORF">GQR93_03665</name>
</gene>
<evidence type="ECO:0000259" key="3">
    <source>
        <dbReference type="PROSITE" id="PS51175"/>
    </source>
</evidence>
<feature type="domain" description="CBM6" evidence="3">
    <location>
        <begin position="470"/>
        <end position="600"/>
    </location>
</feature>
<dbReference type="InterPro" id="IPR008979">
    <property type="entry name" value="Galactose-bd-like_sf"/>
</dbReference>
<keyword evidence="2" id="KW-0472">Membrane</keyword>
<evidence type="ECO:0000256" key="2">
    <source>
        <dbReference type="SAM" id="Phobius"/>
    </source>
</evidence>
<proteinExistence type="predicted"/>
<dbReference type="PROSITE" id="PS51175">
    <property type="entry name" value="CBM6"/>
    <property type="match status" value="1"/>
</dbReference>
<dbReference type="InterPro" id="IPR017853">
    <property type="entry name" value="GH"/>
</dbReference>
<evidence type="ECO:0000256" key="1">
    <source>
        <dbReference type="SAM" id="MobiDB-lite"/>
    </source>
</evidence>
<dbReference type="GO" id="GO:0004553">
    <property type="term" value="F:hydrolase activity, hydrolyzing O-glycosyl compounds"/>
    <property type="evidence" value="ECO:0007669"/>
    <property type="project" value="TreeGrafter"/>
</dbReference>
<dbReference type="AlphaFoldDB" id="A0A6P1E6S3"/>
<dbReference type="SMR" id="A0A6P1E6S3"/>
<dbReference type="InterPro" id="IPR005084">
    <property type="entry name" value="CBM6"/>
</dbReference>
<reference evidence="4 5" key="1">
    <citation type="submission" date="2019-12" db="EMBL/GenBank/DDBJ databases">
        <title>Lactobacillus hilgardii FLUB.</title>
        <authorList>
            <person name="Gustaw K."/>
        </authorList>
    </citation>
    <scope>NUCLEOTIDE SEQUENCE [LARGE SCALE GENOMIC DNA]</scope>
    <source>
        <strain evidence="4 5">FLUB</strain>
    </source>
</reference>
<feature type="transmembrane region" description="Helical" evidence="2">
    <location>
        <begin position="7"/>
        <end position="27"/>
    </location>
</feature>
<evidence type="ECO:0000313" key="5">
    <source>
        <dbReference type="Proteomes" id="UP000465035"/>
    </source>
</evidence>
<dbReference type="Gene3D" id="2.60.120.260">
    <property type="entry name" value="Galactose-binding domain-like"/>
    <property type="match status" value="1"/>
</dbReference>
<keyword evidence="2" id="KW-0812">Transmembrane</keyword>
<dbReference type="EMBL" id="CP047121">
    <property type="protein sequence ID" value="QHB51375.1"/>
    <property type="molecule type" value="Genomic_DNA"/>
</dbReference>
<keyword evidence="2" id="KW-1133">Transmembrane helix</keyword>
<dbReference type="SUPFAM" id="SSF51445">
    <property type="entry name" value="(Trans)glycosidases"/>
    <property type="match status" value="1"/>
</dbReference>
<dbReference type="GeneID" id="69057452"/>
<dbReference type="Proteomes" id="UP000465035">
    <property type="component" value="Chromosome"/>
</dbReference>